<evidence type="ECO:0000313" key="5">
    <source>
        <dbReference type="Proteomes" id="UP000298058"/>
    </source>
</evidence>
<gene>
    <name evidence="4" type="ORF">EHS15_06360</name>
</gene>
<dbReference type="Pfam" id="PF12796">
    <property type="entry name" value="Ank_2"/>
    <property type="match status" value="1"/>
</dbReference>
<dbReference type="PROSITE" id="PS50297">
    <property type="entry name" value="ANK_REP_REGION"/>
    <property type="match status" value="1"/>
</dbReference>
<dbReference type="SMART" id="SM00248">
    <property type="entry name" value="ANK"/>
    <property type="match status" value="3"/>
</dbReference>
<keyword evidence="1" id="KW-0677">Repeat</keyword>
<dbReference type="Gene3D" id="1.25.40.20">
    <property type="entry name" value="Ankyrin repeat-containing domain"/>
    <property type="match status" value="1"/>
</dbReference>
<accession>A0A4R9LZW9</accession>
<dbReference type="SUPFAM" id="SSF48403">
    <property type="entry name" value="Ankyrin repeat"/>
    <property type="match status" value="1"/>
</dbReference>
<name>A0A4R9LZW9_9LEPT</name>
<dbReference type="InterPro" id="IPR002110">
    <property type="entry name" value="Ankyrin_rpt"/>
</dbReference>
<dbReference type="RefSeq" id="WP_135759712.1">
    <property type="nucleotide sequence ID" value="NZ_RQHW01000018.1"/>
</dbReference>
<feature type="repeat" description="ANK" evidence="3">
    <location>
        <begin position="61"/>
        <end position="93"/>
    </location>
</feature>
<protein>
    <submittedName>
        <fullName evidence="4">Ankyrin repeat domain-containing protein</fullName>
    </submittedName>
</protein>
<evidence type="ECO:0000256" key="1">
    <source>
        <dbReference type="ARBA" id="ARBA00022737"/>
    </source>
</evidence>
<keyword evidence="2 3" id="KW-0040">ANK repeat</keyword>
<feature type="repeat" description="ANK" evidence="3">
    <location>
        <begin position="94"/>
        <end position="126"/>
    </location>
</feature>
<evidence type="ECO:0000256" key="3">
    <source>
        <dbReference type="PROSITE-ProRule" id="PRU00023"/>
    </source>
</evidence>
<dbReference type="PANTHER" id="PTHR24201">
    <property type="entry name" value="ANK_REP_REGION DOMAIN-CONTAINING PROTEIN"/>
    <property type="match status" value="1"/>
</dbReference>
<comment type="caution">
    <text evidence="4">The sequence shown here is derived from an EMBL/GenBank/DDBJ whole genome shotgun (WGS) entry which is preliminary data.</text>
</comment>
<dbReference type="PANTHER" id="PTHR24201:SF14">
    <property type="entry name" value="CYCLIN-DEPENDENT KINASE 4 INHIBITOR C-LIKE"/>
    <property type="match status" value="1"/>
</dbReference>
<evidence type="ECO:0000313" key="4">
    <source>
        <dbReference type="EMBL" id="TGN19994.1"/>
    </source>
</evidence>
<dbReference type="InterPro" id="IPR036770">
    <property type="entry name" value="Ankyrin_rpt-contain_sf"/>
</dbReference>
<dbReference type="PROSITE" id="PS50088">
    <property type="entry name" value="ANK_REPEAT"/>
    <property type="match status" value="2"/>
</dbReference>
<dbReference type="EMBL" id="RQHW01000018">
    <property type="protein sequence ID" value="TGN19994.1"/>
    <property type="molecule type" value="Genomic_DNA"/>
</dbReference>
<sequence length="194" mass="21611">MNSKLAAPEEVSTAWKEYRSSFSQKEFTEDFYWFEAARTGNLPGILSRRVTPSSLEIKDSRGYTALMLSSYHGHSDLTRILLGFGADPNAKDASGNSILMGVAFKGNVGLAQILIEAGADPDYISPSGQSALQMAVMFGRKDMILFLESLSIPLDPSHPTHRFSEGGFRNKFRFLSAWTSYLFSFFKSNRKRSN</sequence>
<dbReference type="Proteomes" id="UP000298058">
    <property type="component" value="Unassembled WGS sequence"/>
</dbReference>
<evidence type="ECO:0000256" key="2">
    <source>
        <dbReference type="ARBA" id="ARBA00023043"/>
    </source>
</evidence>
<proteinExistence type="predicted"/>
<dbReference type="AlphaFoldDB" id="A0A4R9LZW9"/>
<keyword evidence="5" id="KW-1185">Reference proteome</keyword>
<dbReference type="OrthoDB" id="671583at2"/>
<dbReference type="InterPro" id="IPR050776">
    <property type="entry name" value="Ank_Repeat/CDKN_Inhibitor"/>
</dbReference>
<organism evidence="4 5">
    <name type="scientific">Leptospira idonii</name>
    <dbReference type="NCBI Taxonomy" id="1193500"/>
    <lineage>
        <taxon>Bacteria</taxon>
        <taxon>Pseudomonadati</taxon>
        <taxon>Spirochaetota</taxon>
        <taxon>Spirochaetia</taxon>
        <taxon>Leptospirales</taxon>
        <taxon>Leptospiraceae</taxon>
        <taxon>Leptospira</taxon>
    </lineage>
</organism>
<reference evidence="4" key="1">
    <citation type="journal article" date="2019" name="PLoS Negl. Trop. Dis.">
        <title>Revisiting the worldwide diversity of Leptospira species in the environment.</title>
        <authorList>
            <person name="Vincent A.T."/>
            <person name="Schiettekatte O."/>
            <person name="Bourhy P."/>
            <person name="Veyrier F.J."/>
            <person name="Picardeau M."/>
        </authorList>
    </citation>
    <scope>NUCLEOTIDE SEQUENCE [LARGE SCALE GENOMIC DNA]</scope>
    <source>
        <strain evidence="4">201300427</strain>
    </source>
</reference>